<dbReference type="SMART" id="SM00490">
    <property type="entry name" value="HELICc"/>
    <property type="match status" value="1"/>
</dbReference>
<dbReference type="GO" id="GO:0016787">
    <property type="term" value="F:hydrolase activity"/>
    <property type="evidence" value="ECO:0007669"/>
    <property type="project" value="UniProtKB-KW"/>
</dbReference>
<dbReference type="Proteomes" id="UP000182771">
    <property type="component" value="Unassembled WGS sequence"/>
</dbReference>
<dbReference type="InterPro" id="IPR001650">
    <property type="entry name" value="Helicase_C-like"/>
</dbReference>
<dbReference type="InterPro" id="IPR027417">
    <property type="entry name" value="P-loop_NTPase"/>
</dbReference>
<dbReference type="InterPro" id="IPR038718">
    <property type="entry name" value="SNF2-like_sf"/>
</dbReference>
<dbReference type="GO" id="GO:0004674">
    <property type="term" value="F:protein serine/threonine kinase activity"/>
    <property type="evidence" value="ECO:0007669"/>
    <property type="project" value="UniProtKB-KW"/>
</dbReference>
<proteinExistence type="predicted"/>
<feature type="coiled-coil region" evidence="2">
    <location>
        <begin position="914"/>
        <end position="944"/>
    </location>
</feature>
<reference evidence="5 6" key="1">
    <citation type="submission" date="2016-10" db="EMBL/GenBank/DDBJ databases">
        <authorList>
            <person name="Varghese N."/>
            <person name="Submissions S."/>
        </authorList>
    </citation>
    <scope>NUCLEOTIDE SEQUENCE [LARGE SCALE GENOMIC DNA]</scope>
    <source>
        <strain evidence="5 6">DSM 11449</strain>
    </source>
</reference>
<evidence type="ECO:0000256" key="1">
    <source>
        <dbReference type="ARBA" id="ARBA00022801"/>
    </source>
</evidence>
<dbReference type="CDD" id="cd18793">
    <property type="entry name" value="SF2_C_SNF"/>
    <property type="match status" value="1"/>
</dbReference>
<dbReference type="PROSITE" id="PS51192">
    <property type="entry name" value="HELICASE_ATP_BIND_1"/>
    <property type="match status" value="1"/>
</dbReference>
<dbReference type="Pfam" id="PF00271">
    <property type="entry name" value="Helicase_C"/>
    <property type="match status" value="1"/>
</dbReference>
<comment type="caution">
    <text evidence="5">The sequence shown here is derived from an EMBL/GenBank/DDBJ whole genome shotgun (WGS) entry which is preliminary data.</text>
</comment>
<feature type="domain" description="Helicase ATP-binding" evidence="3">
    <location>
        <begin position="489"/>
        <end position="667"/>
    </location>
</feature>
<dbReference type="Gene3D" id="3.40.50.300">
    <property type="entry name" value="P-loop containing nucleotide triphosphate hydrolases"/>
    <property type="match status" value="1"/>
</dbReference>
<sequence length="954" mass="110438">MAVHLFFNFSYDADFQLFLPHAFVAEQRNGCWYLLRKATEEVLKNSPIELSVVEKEALVLSHSLDPLLLFEKYTDRKHPLPERYKDKAKKKYIQQQIESKANALLTLIAQHKLWLVVNCQKEQPLDRQLLECSDRVLAPLLEFEKTPTGITYRLFLLDKEKSLPSEHAITLLSHEGPWIVWDKTLVQVAPIRALNLKPFLDKTAVAIPESTIPEYFNKFLKEIIKKVDISTIGFDMIQKHHLVSTQIRWVHDFMADTYKLYLSFDYDGVVFHSNQSRNQQSHLEVLPNGAIQIEHYKRNPAEEAERGQCLEALGFAEEGGNFFVKDPYPFASYFLLLKHRETLEAQGFVLSDLEINGQKVNTAAFSLSIGETTEANDWFDLHITLTQGTHQIHFSQLIKNLREHNPLYPLPDGTLFVIPKEWFSKYEKISKFARVVDHKVQLPKSNYTLLEELPELRPIAPMAEVQYSPSPNLKATLRPYQREGVQWLLQHHYNGLGACLADDMGLGKTLQTIALLVHIHDSLPERENPFPTSIFDLGKPQKEALKCLIIMPSSLLFNWYEEIKHFAPHLSCTQYVGLDRKNKALRLSNYDIVLSSYPIVLRDAKLLERYSFRYIILDESQRIKNNNSKIFKTISTLKAEHKISLSGTPIENSLSDLWAQMQFINPNILGSYSQFNKYFRTEIEKKHNPIALEELKGIISPFLLRRTKQQVLQDLPDMEEQIAYCPMSEAQEKWYEQEKSKVRNQLLHIDTDADPAAVKLNTLNMLTKLRQISNHPRLVDPQSEIPSGKYEEVTSHLEQLWRAGQKALVFSSFVSHLAIYEDWCQKEKFKYVSLTGSTSLEGRQRAVEQFQNNQDVSFFFISLKAGEVGLNLTAASYVLLLDPWWNPFSERQAIGRAHRMGQQHKVNVIRFVSRNTLEEKIIHLQQSKKELSEHLIEEDNLKNEALEHLEELLQ</sequence>
<dbReference type="AlphaFoldDB" id="A0A1H2XK61"/>
<dbReference type="GO" id="GO:0005524">
    <property type="term" value="F:ATP binding"/>
    <property type="evidence" value="ECO:0007669"/>
    <property type="project" value="InterPro"/>
</dbReference>
<keyword evidence="2" id="KW-0175">Coiled coil</keyword>
<dbReference type="InterPro" id="IPR000330">
    <property type="entry name" value="SNF2_N"/>
</dbReference>
<keyword evidence="1" id="KW-0378">Hydrolase</keyword>
<keyword evidence="5" id="KW-0808">Transferase</keyword>
<feature type="domain" description="Helicase C-terminal" evidence="4">
    <location>
        <begin position="792"/>
        <end position="947"/>
    </location>
</feature>
<dbReference type="InterPro" id="IPR014001">
    <property type="entry name" value="Helicase_ATP-bd"/>
</dbReference>
<dbReference type="PROSITE" id="PS51194">
    <property type="entry name" value="HELICASE_CTER"/>
    <property type="match status" value="1"/>
</dbReference>
<dbReference type="SMART" id="SM00487">
    <property type="entry name" value="DEXDc"/>
    <property type="match status" value="1"/>
</dbReference>
<evidence type="ECO:0000259" key="3">
    <source>
        <dbReference type="PROSITE" id="PS51192"/>
    </source>
</evidence>
<evidence type="ECO:0000256" key="2">
    <source>
        <dbReference type="SAM" id="Coils"/>
    </source>
</evidence>
<evidence type="ECO:0000259" key="4">
    <source>
        <dbReference type="PROSITE" id="PS51194"/>
    </source>
</evidence>
<keyword evidence="6" id="KW-1185">Reference proteome</keyword>
<evidence type="ECO:0000313" key="6">
    <source>
        <dbReference type="Proteomes" id="UP000182771"/>
    </source>
</evidence>
<gene>
    <name evidence="5" type="ORF">SAMN05444420_105156</name>
</gene>
<protein>
    <submittedName>
        <fullName evidence="5">Non-specific serine/threonine protein kinase</fullName>
    </submittedName>
</protein>
<dbReference type="InterPro" id="IPR049730">
    <property type="entry name" value="SNF2/RAD54-like_C"/>
</dbReference>
<dbReference type="EMBL" id="FNND01000005">
    <property type="protein sequence ID" value="SDW93281.1"/>
    <property type="molecule type" value="Genomic_DNA"/>
</dbReference>
<evidence type="ECO:0000313" key="5">
    <source>
        <dbReference type="EMBL" id="SDW93281.1"/>
    </source>
</evidence>
<dbReference type="Pfam" id="PF00176">
    <property type="entry name" value="SNF2-rel_dom"/>
    <property type="match status" value="1"/>
</dbReference>
<dbReference type="PANTHER" id="PTHR10799">
    <property type="entry name" value="SNF2/RAD54 HELICASE FAMILY"/>
    <property type="match status" value="1"/>
</dbReference>
<keyword evidence="5" id="KW-0418">Kinase</keyword>
<organism evidence="5 6">
    <name type="scientific">Capnocytophaga granulosa</name>
    <dbReference type="NCBI Taxonomy" id="45242"/>
    <lineage>
        <taxon>Bacteria</taxon>
        <taxon>Pseudomonadati</taxon>
        <taxon>Bacteroidota</taxon>
        <taxon>Flavobacteriia</taxon>
        <taxon>Flavobacteriales</taxon>
        <taxon>Flavobacteriaceae</taxon>
        <taxon>Capnocytophaga</taxon>
    </lineage>
</organism>
<dbReference type="Gene3D" id="3.40.50.10810">
    <property type="entry name" value="Tandem AAA-ATPase domain"/>
    <property type="match status" value="1"/>
</dbReference>
<dbReference type="SUPFAM" id="SSF52540">
    <property type="entry name" value="P-loop containing nucleoside triphosphate hydrolases"/>
    <property type="match status" value="2"/>
</dbReference>
<name>A0A1H2XK61_9FLAO</name>
<keyword evidence="5" id="KW-0723">Serine/threonine-protein kinase</keyword>
<accession>A0A1H2XK61</accession>